<evidence type="ECO:0008006" key="4">
    <source>
        <dbReference type="Google" id="ProtNLM"/>
    </source>
</evidence>
<evidence type="ECO:0000313" key="3">
    <source>
        <dbReference type="Proteomes" id="UP000291822"/>
    </source>
</evidence>
<organism evidence="2 3">
    <name type="scientific">Dyella soli</name>
    <dbReference type="NCBI Taxonomy" id="522319"/>
    <lineage>
        <taxon>Bacteria</taxon>
        <taxon>Pseudomonadati</taxon>
        <taxon>Pseudomonadota</taxon>
        <taxon>Gammaproteobacteria</taxon>
        <taxon>Lysobacterales</taxon>
        <taxon>Rhodanobacteraceae</taxon>
        <taxon>Dyella</taxon>
    </lineage>
</organism>
<dbReference type="Proteomes" id="UP000291822">
    <property type="component" value="Unassembled WGS sequence"/>
</dbReference>
<dbReference type="EMBL" id="SJTG01000002">
    <property type="protein sequence ID" value="TCI10134.1"/>
    <property type="molecule type" value="Genomic_DNA"/>
</dbReference>
<feature type="transmembrane region" description="Helical" evidence="1">
    <location>
        <begin position="38"/>
        <end position="58"/>
    </location>
</feature>
<gene>
    <name evidence="2" type="ORF">EZM97_14540</name>
</gene>
<evidence type="ECO:0000256" key="1">
    <source>
        <dbReference type="SAM" id="Phobius"/>
    </source>
</evidence>
<name>A0A4R0YXB8_9GAMM</name>
<accession>A0A4R0YXB8</accession>
<dbReference type="AlphaFoldDB" id="A0A4R0YXB8"/>
<keyword evidence="3" id="KW-1185">Reference proteome</keyword>
<evidence type="ECO:0000313" key="2">
    <source>
        <dbReference type="EMBL" id="TCI10134.1"/>
    </source>
</evidence>
<keyword evidence="1" id="KW-1133">Transmembrane helix</keyword>
<keyword evidence="1" id="KW-0472">Membrane</keyword>
<dbReference type="RefSeq" id="WP_131407860.1">
    <property type="nucleotide sequence ID" value="NZ_SJTG01000002.1"/>
</dbReference>
<keyword evidence="1" id="KW-0812">Transmembrane</keyword>
<proteinExistence type="predicted"/>
<reference evidence="2 3" key="1">
    <citation type="submission" date="2019-02" db="EMBL/GenBank/DDBJ databases">
        <title>Dyella amyloliquefaciens sp. nov., isolated from forest soil.</title>
        <authorList>
            <person name="Gao Z.-H."/>
            <person name="Qiu L.-H."/>
        </authorList>
    </citation>
    <scope>NUCLEOTIDE SEQUENCE [LARGE SCALE GENOMIC DNA]</scope>
    <source>
        <strain evidence="2 3">KACC 12747</strain>
    </source>
</reference>
<protein>
    <recommendedName>
        <fullName evidence="4">IPTL-CTERM sorting domain-containing protein</fullName>
    </recommendedName>
</protein>
<sequence>MSGSLVYVVCDASNIDPSGVCTQVQYVQAPTMLPPLDAASGAAIAVAIIGVWALAAVFRNL</sequence>
<comment type="caution">
    <text evidence="2">The sequence shown here is derived from an EMBL/GenBank/DDBJ whole genome shotgun (WGS) entry which is preliminary data.</text>
</comment>